<organism evidence="2">
    <name type="scientific">Arundo donax</name>
    <name type="common">Giant reed</name>
    <name type="synonym">Donax arundinaceus</name>
    <dbReference type="NCBI Taxonomy" id="35708"/>
    <lineage>
        <taxon>Eukaryota</taxon>
        <taxon>Viridiplantae</taxon>
        <taxon>Streptophyta</taxon>
        <taxon>Embryophyta</taxon>
        <taxon>Tracheophyta</taxon>
        <taxon>Spermatophyta</taxon>
        <taxon>Magnoliopsida</taxon>
        <taxon>Liliopsida</taxon>
        <taxon>Poales</taxon>
        <taxon>Poaceae</taxon>
        <taxon>PACMAD clade</taxon>
        <taxon>Arundinoideae</taxon>
        <taxon>Arundineae</taxon>
        <taxon>Arundo</taxon>
    </lineage>
</organism>
<name>A0A0A8ZMX2_ARUDO</name>
<dbReference type="AlphaFoldDB" id="A0A0A8ZMX2"/>
<reference evidence="2" key="1">
    <citation type="submission" date="2014-09" db="EMBL/GenBank/DDBJ databases">
        <authorList>
            <person name="Magalhaes I.L.F."/>
            <person name="Oliveira U."/>
            <person name="Santos F.R."/>
            <person name="Vidigal T.H.D.A."/>
            <person name="Brescovit A.D."/>
            <person name="Santos A.J."/>
        </authorList>
    </citation>
    <scope>NUCLEOTIDE SEQUENCE</scope>
    <source>
        <tissue evidence="2">Shoot tissue taken approximately 20 cm above the soil surface</tissue>
    </source>
</reference>
<accession>A0A0A8ZMX2</accession>
<sequence>MEDGVAGVAVFSSGGGSEAKSDSSGGST</sequence>
<proteinExistence type="predicted"/>
<feature type="compositionally biased region" description="Low complexity" evidence="1">
    <location>
        <begin position="1"/>
        <end position="12"/>
    </location>
</feature>
<evidence type="ECO:0000313" key="2">
    <source>
        <dbReference type="EMBL" id="JAD36187.1"/>
    </source>
</evidence>
<evidence type="ECO:0000256" key="1">
    <source>
        <dbReference type="SAM" id="MobiDB-lite"/>
    </source>
</evidence>
<reference evidence="2" key="2">
    <citation type="journal article" date="2015" name="Data Brief">
        <title>Shoot transcriptome of the giant reed, Arundo donax.</title>
        <authorList>
            <person name="Barrero R.A."/>
            <person name="Guerrero F.D."/>
            <person name="Moolhuijzen P."/>
            <person name="Goolsby J.A."/>
            <person name="Tidwell J."/>
            <person name="Bellgard S.E."/>
            <person name="Bellgard M.I."/>
        </authorList>
    </citation>
    <scope>NUCLEOTIDE SEQUENCE</scope>
    <source>
        <tissue evidence="2">Shoot tissue taken approximately 20 cm above the soil surface</tissue>
    </source>
</reference>
<feature type="region of interest" description="Disordered" evidence="1">
    <location>
        <begin position="1"/>
        <end position="28"/>
    </location>
</feature>
<protein>
    <submittedName>
        <fullName evidence="2">Uncharacterized protein</fullName>
    </submittedName>
</protein>
<dbReference type="EMBL" id="GBRH01261708">
    <property type="protein sequence ID" value="JAD36187.1"/>
    <property type="molecule type" value="Transcribed_RNA"/>
</dbReference>